<feature type="domain" description="Rhodanese" evidence="1">
    <location>
        <begin position="34"/>
        <end position="131"/>
    </location>
</feature>
<accession>A0A4Q7UPL6</accession>
<dbReference type="Gene3D" id="3.40.250.10">
    <property type="entry name" value="Rhodanese-like domain"/>
    <property type="match status" value="1"/>
</dbReference>
<keyword evidence="3" id="KW-1185">Reference proteome</keyword>
<dbReference type="SUPFAM" id="SSF52821">
    <property type="entry name" value="Rhodanese/Cell cycle control phosphatase"/>
    <property type="match status" value="1"/>
</dbReference>
<dbReference type="PROSITE" id="PS50206">
    <property type="entry name" value="RHODANESE_3"/>
    <property type="match status" value="1"/>
</dbReference>
<evidence type="ECO:0000313" key="2">
    <source>
        <dbReference type="EMBL" id="RZT83697.1"/>
    </source>
</evidence>
<reference evidence="2 3" key="1">
    <citation type="submission" date="2019-02" db="EMBL/GenBank/DDBJ databases">
        <title>Sequencing the genomes of 1000 actinobacteria strains.</title>
        <authorList>
            <person name="Klenk H.-P."/>
        </authorList>
    </citation>
    <scope>NUCLEOTIDE SEQUENCE [LARGE SCALE GENOMIC DNA]</scope>
    <source>
        <strain evidence="2 3">DSM 45779</strain>
    </source>
</reference>
<evidence type="ECO:0000313" key="3">
    <source>
        <dbReference type="Proteomes" id="UP000291591"/>
    </source>
</evidence>
<name>A0A4Q7UPL6_PSEST</name>
<comment type="caution">
    <text evidence="2">The sequence shown here is derived from an EMBL/GenBank/DDBJ whole genome shotgun (WGS) entry which is preliminary data.</text>
</comment>
<dbReference type="EMBL" id="SHKL01000001">
    <property type="protein sequence ID" value="RZT83697.1"/>
    <property type="molecule type" value="Genomic_DNA"/>
</dbReference>
<dbReference type="AlphaFoldDB" id="A0A4Q7UPL6"/>
<protein>
    <submittedName>
        <fullName evidence="2">Rhodanese-related sulfurtransferase</fullName>
    </submittedName>
</protein>
<gene>
    <name evidence="2" type="ORF">EV383_0512</name>
</gene>
<evidence type="ECO:0000259" key="1">
    <source>
        <dbReference type="PROSITE" id="PS50206"/>
    </source>
</evidence>
<dbReference type="GO" id="GO:0016740">
    <property type="term" value="F:transferase activity"/>
    <property type="evidence" value="ECO:0007669"/>
    <property type="project" value="UniProtKB-KW"/>
</dbReference>
<dbReference type="InterPro" id="IPR036873">
    <property type="entry name" value="Rhodanese-like_dom_sf"/>
</dbReference>
<dbReference type="Pfam" id="PF00581">
    <property type="entry name" value="Rhodanese"/>
    <property type="match status" value="1"/>
</dbReference>
<dbReference type="RefSeq" id="WP_130288415.1">
    <property type="nucleotide sequence ID" value="NZ_SHKL01000001.1"/>
</dbReference>
<organism evidence="2 3">
    <name type="scientific">Pseudonocardia sediminis</name>
    <dbReference type="NCBI Taxonomy" id="1397368"/>
    <lineage>
        <taxon>Bacteria</taxon>
        <taxon>Bacillati</taxon>
        <taxon>Actinomycetota</taxon>
        <taxon>Actinomycetes</taxon>
        <taxon>Pseudonocardiales</taxon>
        <taxon>Pseudonocardiaceae</taxon>
        <taxon>Pseudonocardia</taxon>
    </lineage>
</organism>
<dbReference type="SMART" id="SM00450">
    <property type="entry name" value="RHOD"/>
    <property type="match status" value="1"/>
</dbReference>
<proteinExistence type="predicted"/>
<keyword evidence="2" id="KW-0808">Transferase</keyword>
<dbReference type="Proteomes" id="UP000291591">
    <property type="component" value="Unassembled WGS sequence"/>
</dbReference>
<dbReference type="OrthoDB" id="4828183at2"/>
<sequence length="131" mass="14064">MSTPGSTPPSITDLLTAARARLDRPDPARAAELAERGAILVDTRPGWQRDEEGSLPGALIIERNHLEWRLDPTSDARIPEATDHDVTWVLFCSEGYSSSLAAASLQDLGLRNATDVDGGFRAWKAAGLPTA</sequence>
<dbReference type="InterPro" id="IPR001763">
    <property type="entry name" value="Rhodanese-like_dom"/>
</dbReference>